<feature type="compositionally biased region" description="Basic and acidic residues" evidence="1">
    <location>
        <begin position="58"/>
        <end position="68"/>
    </location>
</feature>
<evidence type="ECO:0000313" key="3">
    <source>
        <dbReference type="Proteomes" id="UP000641514"/>
    </source>
</evidence>
<evidence type="ECO:0000256" key="1">
    <source>
        <dbReference type="SAM" id="MobiDB-lite"/>
    </source>
</evidence>
<sequence length="81" mass="8980">MDAQNLTGRIINIRGTTVRRGTKFSLTALWSSWLKIEKVLNAGDQETHEKAQFGAAHRGGDGCLRHDGCAAPIHRGRGRRR</sequence>
<name>A0A916X7Z2_9ACTN</name>
<comment type="caution">
    <text evidence="2">The sequence shown here is derived from an EMBL/GenBank/DDBJ whole genome shotgun (WGS) entry which is preliminary data.</text>
</comment>
<feature type="region of interest" description="Disordered" evidence="1">
    <location>
        <begin position="56"/>
        <end position="81"/>
    </location>
</feature>
<accession>A0A916X7Z2</accession>
<reference evidence="2" key="1">
    <citation type="journal article" date="2014" name="Int. J. Syst. Evol. Microbiol.">
        <title>Complete genome sequence of Corynebacterium casei LMG S-19264T (=DSM 44701T), isolated from a smear-ripened cheese.</title>
        <authorList>
            <consortium name="US DOE Joint Genome Institute (JGI-PGF)"/>
            <person name="Walter F."/>
            <person name="Albersmeier A."/>
            <person name="Kalinowski J."/>
            <person name="Ruckert C."/>
        </authorList>
    </citation>
    <scope>NUCLEOTIDE SEQUENCE</scope>
    <source>
        <strain evidence="2">CGMCC 1.15478</strain>
    </source>
</reference>
<organism evidence="2 3">
    <name type="scientific">Hoyosella rhizosphaerae</name>
    <dbReference type="NCBI Taxonomy" id="1755582"/>
    <lineage>
        <taxon>Bacteria</taxon>
        <taxon>Bacillati</taxon>
        <taxon>Actinomycetota</taxon>
        <taxon>Actinomycetes</taxon>
        <taxon>Mycobacteriales</taxon>
        <taxon>Hoyosellaceae</taxon>
        <taxon>Hoyosella</taxon>
    </lineage>
</organism>
<dbReference type="EMBL" id="BMJH01000001">
    <property type="protein sequence ID" value="GGC53348.1"/>
    <property type="molecule type" value="Genomic_DNA"/>
</dbReference>
<dbReference type="Proteomes" id="UP000641514">
    <property type="component" value="Unassembled WGS sequence"/>
</dbReference>
<reference evidence="2" key="2">
    <citation type="submission" date="2020-09" db="EMBL/GenBank/DDBJ databases">
        <authorList>
            <person name="Sun Q."/>
            <person name="Zhou Y."/>
        </authorList>
    </citation>
    <scope>NUCLEOTIDE SEQUENCE</scope>
    <source>
        <strain evidence="2">CGMCC 1.15478</strain>
    </source>
</reference>
<keyword evidence="3" id="KW-1185">Reference proteome</keyword>
<protein>
    <submittedName>
        <fullName evidence="2">Uncharacterized protein</fullName>
    </submittedName>
</protein>
<proteinExistence type="predicted"/>
<evidence type="ECO:0000313" key="2">
    <source>
        <dbReference type="EMBL" id="GGC53348.1"/>
    </source>
</evidence>
<dbReference type="AlphaFoldDB" id="A0A916X7Z2"/>
<gene>
    <name evidence="2" type="ORF">GCM10011410_02120</name>
</gene>